<evidence type="ECO:0000313" key="1">
    <source>
        <dbReference type="Proteomes" id="UP000000437"/>
    </source>
</evidence>
<sequence length="407" mass="46305">MGSLFYNQMTPVNRFFSKLQFLKCVVFLVTCVLCCVYQIMALGVKMTTSKTSKETTRQTCSNMQLKDTKQKSKRRVEKEDVCSAWECSDSDTGIYDNAFHRQKKFQHKKCSYLDERNIILSPHLVAHPSLCVSSANDASDAVKSRRKASQITRVHDKTPNPDINISSAPDSTCAHINPIDSMTQTLNENSMQVHTVEVNGNLPMVNKVPKSSQDETTVWRCSEFVSENHERKSPKVLWKKTSGQKLQWCREQLGKAGHNGLSALSSGLQTTDRSRVVIQRTAKGYRRVLLRASRGERKHETWANHKDVHSSFYSLSGLQNQYECLCSSFHLRMRHSPGGDLRDTTNRQQQGQKTEFAGAYGDIRCQSEWPKIIKSPRHVTFSHILQVLQSKAANFPEVKSQKCRRTV</sequence>
<proteinExistence type="predicted"/>
<dbReference type="RefSeq" id="XP_073797024.1">
    <property type="nucleotide sequence ID" value="XM_073940923.1"/>
</dbReference>
<protein>
    <submittedName>
        <fullName evidence="2">Uncharacterized protein isoform X2</fullName>
    </submittedName>
</protein>
<gene>
    <name evidence="2" type="primary">LOC141380734</name>
</gene>
<organism evidence="1 2">
    <name type="scientific">Danio rerio</name>
    <name type="common">Zebrafish</name>
    <name type="synonym">Brachydanio rerio</name>
    <dbReference type="NCBI Taxonomy" id="7955"/>
    <lineage>
        <taxon>Eukaryota</taxon>
        <taxon>Metazoa</taxon>
        <taxon>Chordata</taxon>
        <taxon>Craniata</taxon>
        <taxon>Vertebrata</taxon>
        <taxon>Euteleostomi</taxon>
        <taxon>Actinopterygii</taxon>
        <taxon>Neopterygii</taxon>
        <taxon>Teleostei</taxon>
        <taxon>Ostariophysi</taxon>
        <taxon>Cypriniformes</taxon>
        <taxon>Danionidae</taxon>
        <taxon>Danioninae</taxon>
        <taxon>Danio</taxon>
    </lineage>
</organism>
<evidence type="ECO:0000313" key="2">
    <source>
        <dbReference type="RefSeq" id="XP_073797024.1"/>
    </source>
</evidence>
<keyword evidence="1" id="KW-1185">Reference proteome</keyword>
<name>A0AC58IS55_DANRE</name>
<dbReference type="Proteomes" id="UP000000437">
    <property type="component" value="Chromosome 24"/>
</dbReference>
<reference evidence="2" key="1">
    <citation type="submission" date="2025-08" db="UniProtKB">
        <authorList>
            <consortium name="RefSeq"/>
        </authorList>
    </citation>
    <scope>IDENTIFICATION</scope>
    <source>
        <strain evidence="2">Tuebingen</strain>
        <tissue evidence="2">Fibroblasts and whole tissue</tissue>
    </source>
</reference>
<accession>A0AC58IS55</accession>